<dbReference type="Gene3D" id="3.10.350.10">
    <property type="entry name" value="LysM domain"/>
    <property type="match status" value="1"/>
</dbReference>
<dbReference type="AlphaFoldDB" id="A0A6A5WGF0"/>
<dbReference type="EMBL" id="ML977590">
    <property type="protein sequence ID" value="KAF2000138.1"/>
    <property type="molecule type" value="Genomic_DNA"/>
</dbReference>
<keyword evidence="1" id="KW-0147">Chitin-binding</keyword>
<evidence type="ECO:0000313" key="5">
    <source>
        <dbReference type="Proteomes" id="UP000799779"/>
    </source>
</evidence>
<feature type="non-terminal residue" evidence="4">
    <location>
        <position position="1"/>
    </location>
</feature>
<name>A0A6A5WGF0_9PLEO</name>
<dbReference type="GO" id="GO:0008061">
    <property type="term" value="F:chitin binding"/>
    <property type="evidence" value="ECO:0007669"/>
    <property type="project" value="UniProtKB-KW"/>
</dbReference>
<evidence type="ECO:0000259" key="3">
    <source>
        <dbReference type="PROSITE" id="PS51782"/>
    </source>
</evidence>
<feature type="non-terminal residue" evidence="4">
    <location>
        <position position="155"/>
    </location>
</feature>
<proteinExistence type="predicted"/>
<dbReference type="Proteomes" id="UP000799779">
    <property type="component" value="Unassembled WGS sequence"/>
</dbReference>
<keyword evidence="2" id="KW-0843">Virulence</keyword>
<dbReference type="OrthoDB" id="5985073at2759"/>
<dbReference type="PROSITE" id="PS51782">
    <property type="entry name" value="LYSM"/>
    <property type="match status" value="1"/>
</dbReference>
<organism evidence="4 5">
    <name type="scientific">Amniculicola lignicola CBS 123094</name>
    <dbReference type="NCBI Taxonomy" id="1392246"/>
    <lineage>
        <taxon>Eukaryota</taxon>
        <taxon>Fungi</taxon>
        <taxon>Dikarya</taxon>
        <taxon>Ascomycota</taxon>
        <taxon>Pezizomycotina</taxon>
        <taxon>Dothideomycetes</taxon>
        <taxon>Pleosporomycetidae</taxon>
        <taxon>Pleosporales</taxon>
        <taxon>Amniculicolaceae</taxon>
        <taxon>Amniculicola</taxon>
    </lineage>
</organism>
<accession>A0A6A5WGF0</accession>
<dbReference type="PANTHER" id="PTHR34997:SF1">
    <property type="entry name" value="PEPTIDOGLYCAN-BINDING LYSIN DOMAIN"/>
    <property type="match status" value="1"/>
</dbReference>
<keyword evidence="5" id="KW-1185">Reference proteome</keyword>
<reference evidence="4" key="1">
    <citation type="journal article" date="2020" name="Stud. Mycol.">
        <title>101 Dothideomycetes genomes: a test case for predicting lifestyles and emergence of pathogens.</title>
        <authorList>
            <person name="Haridas S."/>
            <person name="Albert R."/>
            <person name="Binder M."/>
            <person name="Bloem J."/>
            <person name="Labutti K."/>
            <person name="Salamov A."/>
            <person name="Andreopoulos B."/>
            <person name="Baker S."/>
            <person name="Barry K."/>
            <person name="Bills G."/>
            <person name="Bluhm B."/>
            <person name="Cannon C."/>
            <person name="Castanera R."/>
            <person name="Culley D."/>
            <person name="Daum C."/>
            <person name="Ezra D."/>
            <person name="Gonzalez J."/>
            <person name="Henrissat B."/>
            <person name="Kuo A."/>
            <person name="Liang C."/>
            <person name="Lipzen A."/>
            <person name="Lutzoni F."/>
            <person name="Magnuson J."/>
            <person name="Mondo S."/>
            <person name="Nolan M."/>
            <person name="Ohm R."/>
            <person name="Pangilinan J."/>
            <person name="Park H.-J."/>
            <person name="Ramirez L."/>
            <person name="Alfaro M."/>
            <person name="Sun H."/>
            <person name="Tritt A."/>
            <person name="Yoshinaga Y."/>
            <person name="Zwiers L.-H."/>
            <person name="Turgeon B."/>
            <person name="Goodwin S."/>
            <person name="Spatafora J."/>
            <person name="Crous P."/>
            <person name="Grigoriev I."/>
        </authorList>
    </citation>
    <scope>NUCLEOTIDE SEQUENCE</scope>
    <source>
        <strain evidence="4">CBS 123094</strain>
    </source>
</reference>
<dbReference type="InterPro" id="IPR052210">
    <property type="entry name" value="LysM1-like"/>
</dbReference>
<evidence type="ECO:0000256" key="2">
    <source>
        <dbReference type="ARBA" id="ARBA00023026"/>
    </source>
</evidence>
<dbReference type="PANTHER" id="PTHR34997">
    <property type="entry name" value="AM15"/>
    <property type="match status" value="1"/>
</dbReference>
<gene>
    <name evidence="4" type="ORF">P154DRAFT_412945</name>
</gene>
<sequence>GDECCSLSLPFSISVDDFYFLNPQVDRDCSNLWLETSHCVRPVGKIPTYPAYLMSTPGTIFPKPTPELISRSYPPVVTPSLSVTVTGTVSGCLFYMSASKESIGSVVDLSVSNPCSAWVIWADVTVEDLFMWNPGLSKGNCVLQAGKSYCILKCR</sequence>
<feature type="domain" description="LysM" evidence="3">
    <location>
        <begin position="1"/>
        <end position="40"/>
    </location>
</feature>
<dbReference type="InterPro" id="IPR036779">
    <property type="entry name" value="LysM_dom_sf"/>
</dbReference>
<evidence type="ECO:0000313" key="4">
    <source>
        <dbReference type="EMBL" id="KAF2000138.1"/>
    </source>
</evidence>
<dbReference type="InterPro" id="IPR018392">
    <property type="entry name" value="LysM"/>
</dbReference>
<protein>
    <recommendedName>
        <fullName evidence="3">LysM domain-containing protein</fullName>
    </recommendedName>
</protein>
<evidence type="ECO:0000256" key="1">
    <source>
        <dbReference type="ARBA" id="ARBA00022669"/>
    </source>
</evidence>